<organism evidence="1">
    <name type="scientific">Deinococcus sonorensis KR-87</name>
    <dbReference type="NCBI Taxonomy" id="694439"/>
    <lineage>
        <taxon>Bacteria</taxon>
        <taxon>Thermotogati</taxon>
        <taxon>Deinococcota</taxon>
        <taxon>Deinococci</taxon>
        <taxon>Deinococcales</taxon>
        <taxon>Deinococcaceae</taxon>
        <taxon>Deinococcus</taxon>
    </lineage>
</organism>
<dbReference type="AlphaFoldDB" id="A0AAU7UEV1"/>
<dbReference type="KEGG" id="dsc:ABOD76_11955"/>
<proteinExistence type="predicted"/>
<evidence type="ECO:0000313" key="1">
    <source>
        <dbReference type="EMBL" id="XBV86987.1"/>
    </source>
</evidence>
<gene>
    <name evidence="1" type="ORF">ABOD76_11955</name>
</gene>
<reference evidence="1" key="1">
    <citation type="submission" date="2024-06" db="EMBL/GenBank/DDBJ databases">
        <title>Draft Genome Sequence of Deinococcus sonorensis Type Strain KR-87, a Biofilm Producing Representative of the Genus Deinococcus.</title>
        <authorList>
            <person name="Boren L.S."/>
            <person name="Grosso R.A."/>
            <person name="Hugenberg-Cox A.N."/>
            <person name="Hill J.T.E."/>
            <person name="Albert C.M."/>
            <person name="Tuohy J.M."/>
        </authorList>
    </citation>
    <scope>NUCLEOTIDE SEQUENCE</scope>
    <source>
        <strain evidence="1">KR-87</strain>
    </source>
</reference>
<dbReference type="RefSeq" id="WP_350245084.1">
    <property type="nucleotide sequence ID" value="NZ_CP158299.1"/>
</dbReference>
<accession>A0AAU7UEV1</accession>
<sequence>MSDWEEVLEERNRVRVAELREQNVELVWRKKALEHDDGHVSHHLFLEARTLRGGQKLGATGPMSYQEQERIRLINRMVSSVTGQAMHSLHHQY</sequence>
<dbReference type="EMBL" id="CP158299">
    <property type="protein sequence ID" value="XBV86987.1"/>
    <property type="molecule type" value="Genomic_DNA"/>
</dbReference>
<name>A0AAU7UEV1_9DEIO</name>
<protein>
    <submittedName>
        <fullName evidence="1">Uncharacterized protein</fullName>
    </submittedName>
</protein>